<keyword evidence="1" id="KW-1133">Transmembrane helix</keyword>
<name>A0A3B1AS59_9ZZZZ</name>
<keyword evidence="1" id="KW-0472">Membrane</keyword>
<dbReference type="Pfam" id="PF09851">
    <property type="entry name" value="SHOCT"/>
    <property type="match status" value="1"/>
</dbReference>
<accession>A0A3B1AS59</accession>
<feature type="transmembrane region" description="Helical" evidence="1">
    <location>
        <begin position="6"/>
        <end position="23"/>
    </location>
</feature>
<feature type="domain" description="SHOCT" evidence="2">
    <location>
        <begin position="35"/>
        <end position="61"/>
    </location>
</feature>
<organism evidence="3">
    <name type="scientific">hydrothermal vent metagenome</name>
    <dbReference type="NCBI Taxonomy" id="652676"/>
    <lineage>
        <taxon>unclassified sequences</taxon>
        <taxon>metagenomes</taxon>
        <taxon>ecological metagenomes</taxon>
    </lineage>
</organism>
<proteinExistence type="predicted"/>
<gene>
    <name evidence="3" type="ORF">MNBD_GAMMA25-679</name>
</gene>
<reference evidence="3" key="1">
    <citation type="submission" date="2018-06" db="EMBL/GenBank/DDBJ databases">
        <authorList>
            <person name="Zhirakovskaya E."/>
        </authorList>
    </citation>
    <scope>NUCLEOTIDE SEQUENCE</scope>
</reference>
<evidence type="ECO:0000256" key="1">
    <source>
        <dbReference type="SAM" id="Phobius"/>
    </source>
</evidence>
<dbReference type="InterPro" id="IPR018649">
    <property type="entry name" value="SHOCT"/>
</dbReference>
<dbReference type="EMBL" id="UOFY01000030">
    <property type="protein sequence ID" value="VAX08809.1"/>
    <property type="molecule type" value="Genomic_DNA"/>
</dbReference>
<evidence type="ECO:0000259" key="2">
    <source>
        <dbReference type="Pfam" id="PF09851"/>
    </source>
</evidence>
<evidence type="ECO:0000313" key="3">
    <source>
        <dbReference type="EMBL" id="VAX08809.1"/>
    </source>
</evidence>
<keyword evidence="1" id="KW-0812">Transmembrane</keyword>
<dbReference type="AlphaFoldDB" id="A0A3B1AS59"/>
<sequence>MGPLFWIFIIVGVVLLARWLTGLSNTDSENHGRESALEILNKRYARGEIDRETYARMKQDLEL</sequence>
<protein>
    <recommendedName>
        <fullName evidence="2">SHOCT domain-containing protein</fullName>
    </recommendedName>
</protein>